<dbReference type="PRINTS" id="PR00081">
    <property type="entry name" value="GDHRDH"/>
</dbReference>
<protein>
    <submittedName>
        <fullName evidence="5">SDR family oxidoreductase</fullName>
    </submittedName>
</protein>
<dbReference type="Gene3D" id="3.40.50.720">
    <property type="entry name" value="NAD(P)-binding Rossmann-like Domain"/>
    <property type="match status" value="1"/>
</dbReference>
<dbReference type="Pfam" id="PF00106">
    <property type="entry name" value="adh_short"/>
    <property type="match status" value="1"/>
</dbReference>
<gene>
    <name evidence="5" type="ORF">J7I44_02560</name>
</gene>
<dbReference type="PANTHER" id="PTHR44196">
    <property type="entry name" value="DEHYDROGENASE/REDUCTASE SDR FAMILY MEMBER 7B"/>
    <property type="match status" value="1"/>
</dbReference>
<dbReference type="InterPro" id="IPR036291">
    <property type="entry name" value="NAD(P)-bd_dom_sf"/>
</dbReference>
<dbReference type="PIRSF" id="PIRSF000126">
    <property type="entry name" value="11-beta-HSD1"/>
    <property type="match status" value="1"/>
</dbReference>
<dbReference type="Proteomes" id="UP000823790">
    <property type="component" value="Unassembled WGS sequence"/>
</dbReference>
<dbReference type="SMART" id="SM00822">
    <property type="entry name" value="PKS_KR"/>
    <property type="match status" value="1"/>
</dbReference>
<evidence type="ECO:0000313" key="5">
    <source>
        <dbReference type="EMBL" id="MBP1473162.1"/>
    </source>
</evidence>
<evidence type="ECO:0000259" key="4">
    <source>
        <dbReference type="SMART" id="SM00822"/>
    </source>
</evidence>
<keyword evidence="6" id="KW-1185">Reference proteome</keyword>
<dbReference type="EMBL" id="JAGJRS010000005">
    <property type="protein sequence ID" value="MBP1473162.1"/>
    <property type="molecule type" value="Genomic_DNA"/>
</dbReference>
<sequence length="268" mass="29265">MPALRPLSLITGASAGIGAAFARELAARGHDLVLVARRTDRLQALAEDLHQRHGAQAHVLPADLADPTAPRQLVDALQKQGLTVDWLVNNAGYGVPGTFDASDWPVHADFLQVLLNAPTELAWRLLPGMRERGYGRIVNVASLAGHVPGSAGHTLYAASKAYLIKFSQSLALENRHHGVHVCALCPGFTWSEFHDVTGTRALVGKLPRFMWQDADTVVREGIEAVERGEPVHVTGRVNRAIKALAKLTPDRLALWLSARESRRYRQLD</sequence>
<comment type="similarity">
    <text evidence="1 3">Belongs to the short-chain dehydrogenases/reductases (SDR) family.</text>
</comment>
<reference evidence="5 6" key="1">
    <citation type="submission" date="2021-04" db="EMBL/GenBank/DDBJ databases">
        <authorList>
            <person name="Huq M.A."/>
        </authorList>
    </citation>
    <scope>NUCLEOTIDE SEQUENCE [LARGE SCALE GENOMIC DNA]</scope>
    <source>
        <strain evidence="5 6">MAH-13</strain>
    </source>
</reference>
<dbReference type="SUPFAM" id="SSF51735">
    <property type="entry name" value="NAD(P)-binding Rossmann-fold domains"/>
    <property type="match status" value="1"/>
</dbReference>
<evidence type="ECO:0000256" key="1">
    <source>
        <dbReference type="ARBA" id="ARBA00006484"/>
    </source>
</evidence>
<evidence type="ECO:0000313" key="6">
    <source>
        <dbReference type="Proteomes" id="UP000823790"/>
    </source>
</evidence>
<name>A0ABS4DJC4_9GAMM</name>
<accession>A0ABS4DJC4</accession>
<keyword evidence="2" id="KW-0560">Oxidoreductase</keyword>
<dbReference type="CDD" id="cd05233">
    <property type="entry name" value="SDR_c"/>
    <property type="match status" value="1"/>
</dbReference>
<evidence type="ECO:0000256" key="2">
    <source>
        <dbReference type="ARBA" id="ARBA00023002"/>
    </source>
</evidence>
<evidence type="ECO:0000256" key="3">
    <source>
        <dbReference type="RuleBase" id="RU000363"/>
    </source>
</evidence>
<dbReference type="RefSeq" id="WP_209615221.1">
    <property type="nucleotide sequence ID" value="NZ_JAGJRS010000005.1"/>
</dbReference>
<dbReference type="InterPro" id="IPR002347">
    <property type="entry name" value="SDR_fam"/>
</dbReference>
<feature type="domain" description="Ketoreductase" evidence="4">
    <location>
        <begin position="6"/>
        <end position="193"/>
    </location>
</feature>
<dbReference type="PANTHER" id="PTHR44196:SF2">
    <property type="entry name" value="SHORT-CHAIN DEHYDROGENASE-RELATED"/>
    <property type="match status" value="1"/>
</dbReference>
<dbReference type="InterPro" id="IPR057326">
    <property type="entry name" value="KR_dom"/>
</dbReference>
<comment type="caution">
    <text evidence="5">The sequence shown here is derived from an EMBL/GenBank/DDBJ whole genome shotgun (WGS) entry which is preliminary data.</text>
</comment>
<organism evidence="5 6">
    <name type="scientific">Frateuria flava</name>
    <dbReference type="NCBI Taxonomy" id="2821489"/>
    <lineage>
        <taxon>Bacteria</taxon>
        <taxon>Pseudomonadati</taxon>
        <taxon>Pseudomonadota</taxon>
        <taxon>Gammaproteobacteria</taxon>
        <taxon>Lysobacterales</taxon>
        <taxon>Rhodanobacteraceae</taxon>
        <taxon>Frateuria</taxon>
    </lineage>
</organism>
<proteinExistence type="inferred from homology"/>
<dbReference type="PRINTS" id="PR00080">
    <property type="entry name" value="SDRFAMILY"/>
</dbReference>